<dbReference type="InterPro" id="IPR036291">
    <property type="entry name" value="NAD(P)-bd_dom_sf"/>
</dbReference>
<dbReference type="Proteomes" id="UP000425916">
    <property type="component" value="Chromosome"/>
</dbReference>
<dbReference type="PANTHER" id="PTHR43245:SF55">
    <property type="entry name" value="NAD(P)-BINDING DOMAIN-CONTAINING PROTEIN"/>
    <property type="match status" value="1"/>
</dbReference>
<dbReference type="OrthoDB" id="142826at2"/>
<dbReference type="Gene3D" id="3.40.50.720">
    <property type="entry name" value="NAD(P)-binding Rossmann-like Domain"/>
    <property type="match status" value="1"/>
</dbReference>
<sequence length="314" mass="34362">MQILVTGGAGDVGRYLVQDFCYHGHQVRVLDRALSFLDSPGSSQVNLCGGNLEDKELVARAVDGVEAVIHLAWSFSDEPLDIFGGDLVGHINLLAASVRAGVKHFIYTSTATVYGRATTRPVLEDHPCLVGEARKPIYALGKFAAEELCRHYYREQGLPVTIFRFWWAFGEEIGGRHLRNLVRAVLHDDSIQVPVLAGGTLVSLADLALACRLALSRSGAAGQTYNLGSLYLSWEEIASLLIELTGSGSELQVIPPGEWTGPVFLNEVWDLSWEKAARELDYQPVFTGSQGRAAFVKALVKCINKVRVTEKKHS</sequence>
<evidence type="ECO:0000313" key="3">
    <source>
        <dbReference type="Proteomes" id="UP000425916"/>
    </source>
</evidence>
<evidence type="ECO:0000259" key="1">
    <source>
        <dbReference type="Pfam" id="PF01370"/>
    </source>
</evidence>
<gene>
    <name evidence="2" type="ORF">MGLY_00110</name>
</gene>
<proteinExistence type="predicted"/>
<dbReference type="EMBL" id="CP046244">
    <property type="protein sequence ID" value="QGP90702.1"/>
    <property type="molecule type" value="Genomic_DNA"/>
</dbReference>
<keyword evidence="3" id="KW-1185">Reference proteome</keyword>
<dbReference type="RefSeq" id="WP_156271182.1">
    <property type="nucleotide sequence ID" value="NZ_CP046244.1"/>
</dbReference>
<dbReference type="Pfam" id="PF01370">
    <property type="entry name" value="Epimerase"/>
    <property type="match status" value="1"/>
</dbReference>
<dbReference type="SUPFAM" id="SSF51735">
    <property type="entry name" value="NAD(P)-binding Rossmann-fold domains"/>
    <property type="match status" value="1"/>
</dbReference>
<reference evidence="2 3" key="1">
    <citation type="submission" date="2019-11" db="EMBL/GenBank/DDBJ databases">
        <title>Genome sequence of Moorella glycerini DSM11254.</title>
        <authorList>
            <person name="Poehlein A."/>
            <person name="Boeer T."/>
            <person name="Daniel R."/>
        </authorList>
    </citation>
    <scope>NUCLEOTIDE SEQUENCE [LARGE SCALE GENOMIC DNA]</scope>
    <source>
        <strain evidence="2 3">DSM 11254</strain>
    </source>
</reference>
<dbReference type="InterPro" id="IPR050177">
    <property type="entry name" value="Lipid_A_modif_metabolic_enz"/>
</dbReference>
<feature type="domain" description="NAD-dependent epimerase/dehydratase" evidence="1">
    <location>
        <begin position="3"/>
        <end position="228"/>
    </location>
</feature>
<dbReference type="AlphaFoldDB" id="A0A6I5ZLF5"/>
<accession>A0A6I5ZLF5</accession>
<dbReference type="PANTHER" id="PTHR43245">
    <property type="entry name" value="BIFUNCTIONAL POLYMYXIN RESISTANCE PROTEIN ARNA"/>
    <property type="match status" value="1"/>
</dbReference>
<protein>
    <submittedName>
        <fullName evidence="2">NAD dependent epimerase/dehydratase family protein</fullName>
    </submittedName>
</protein>
<evidence type="ECO:0000313" key="2">
    <source>
        <dbReference type="EMBL" id="QGP90702.1"/>
    </source>
</evidence>
<name>A0A6I5ZLF5_9FIRM</name>
<dbReference type="InterPro" id="IPR001509">
    <property type="entry name" value="Epimerase_deHydtase"/>
</dbReference>
<organism evidence="2 3">
    <name type="scientific">Neomoorella glycerini</name>
    <dbReference type="NCBI Taxonomy" id="55779"/>
    <lineage>
        <taxon>Bacteria</taxon>
        <taxon>Bacillati</taxon>
        <taxon>Bacillota</taxon>
        <taxon>Clostridia</taxon>
        <taxon>Neomoorellales</taxon>
        <taxon>Neomoorellaceae</taxon>
        <taxon>Neomoorella</taxon>
    </lineage>
</organism>